<dbReference type="PATRIC" id="fig|571915.4.peg.2100"/>
<dbReference type="STRING" id="571915.CMUST_09905"/>
<evidence type="ECO:0000313" key="4">
    <source>
        <dbReference type="EMBL" id="AKK06297.1"/>
    </source>
</evidence>
<comment type="catalytic activity">
    <reaction evidence="2">
        <text>2,5-diamino-6-hydroxy-4-(5-phosphoribosylamino)-pyrimidine + H2O = 2,5,6-triamino-4-hydroxypyrimidine + D-ribose 5-phosphate</text>
        <dbReference type="Rhea" id="RHEA:23436"/>
        <dbReference type="ChEBI" id="CHEBI:15377"/>
        <dbReference type="ChEBI" id="CHEBI:58614"/>
        <dbReference type="ChEBI" id="CHEBI:78346"/>
        <dbReference type="ChEBI" id="CHEBI:137796"/>
    </reaction>
</comment>
<dbReference type="Gene3D" id="1.10.357.40">
    <property type="entry name" value="YbiA-like"/>
    <property type="match status" value="1"/>
</dbReference>
<dbReference type="RefSeq" id="WP_047262349.1">
    <property type="nucleotide sequence ID" value="NZ_CP011542.1"/>
</dbReference>
<organism evidence="4 5">
    <name type="scientific">Corynebacterium mustelae</name>
    <dbReference type="NCBI Taxonomy" id="571915"/>
    <lineage>
        <taxon>Bacteria</taxon>
        <taxon>Bacillati</taxon>
        <taxon>Actinomycetota</taxon>
        <taxon>Actinomycetes</taxon>
        <taxon>Mycobacteriales</taxon>
        <taxon>Corynebacteriaceae</taxon>
        <taxon>Corynebacterium</taxon>
    </lineage>
</organism>
<evidence type="ECO:0000256" key="2">
    <source>
        <dbReference type="ARBA" id="ARBA00000751"/>
    </source>
</evidence>
<dbReference type="CDD" id="cd15457">
    <property type="entry name" value="NADAR"/>
    <property type="match status" value="1"/>
</dbReference>
<evidence type="ECO:0000256" key="1">
    <source>
        <dbReference type="ARBA" id="ARBA00000022"/>
    </source>
</evidence>
<dbReference type="OrthoDB" id="643483at2"/>
<name>A0A0G3H5B2_9CORY</name>
<reference evidence="5" key="2">
    <citation type="submission" date="2015-05" db="EMBL/GenBank/DDBJ databases">
        <title>Complete genome sequence of Corynebacterium mustelae DSM 45274, isolated from various tissues of a male ferret with lethal sepsis.</title>
        <authorList>
            <person name="Ruckert C."/>
            <person name="Albersmeier A."/>
            <person name="Winkler A."/>
            <person name="Tauch A."/>
        </authorList>
    </citation>
    <scope>NUCLEOTIDE SEQUENCE [LARGE SCALE GENOMIC DNA]</scope>
    <source>
        <strain evidence="5">DSM 45274</strain>
    </source>
</reference>
<dbReference type="InterPro" id="IPR037238">
    <property type="entry name" value="YbiA-like_sf"/>
</dbReference>
<dbReference type="EMBL" id="CP011542">
    <property type="protein sequence ID" value="AKK06297.1"/>
    <property type="molecule type" value="Genomic_DNA"/>
</dbReference>
<dbReference type="Proteomes" id="UP000035199">
    <property type="component" value="Chromosome"/>
</dbReference>
<comment type="catalytic activity">
    <reaction evidence="1">
        <text>5-amino-6-(5-phospho-D-ribosylamino)uracil + H2O = 5,6-diaminouracil + D-ribose 5-phosphate</text>
        <dbReference type="Rhea" id="RHEA:55020"/>
        <dbReference type="ChEBI" id="CHEBI:15377"/>
        <dbReference type="ChEBI" id="CHEBI:46252"/>
        <dbReference type="ChEBI" id="CHEBI:58453"/>
        <dbReference type="ChEBI" id="CHEBI:78346"/>
    </reaction>
</comment>
<dbReference type="Pfam" id="PF08719">
    <property type="entry name" value="NADAR"/>
    <property type="match status" value="1"/>
</dbReference>
<dbReference type="NCBIfam" id="TIGR02464">
    <property type="entry name" value="ribofla_fusion"/>
    <property type="match status" value="1"/>
</dbReference>
<dbReference type="SUPFAM" id="SSF143990">
    <property type="entry name" value="YbiA-like"/>
    <property type="match status" value="1"/>
</dbReference>
<keyword evidence="5" id="KW-1185">Reference proteome</keyword>
<accession>A0A0G3H5B2</accession>
<dbReference type="KEGG" id="cmv:CMUST_09905"/>
<protein>
    <submittedName>
        <fullName evidence="4">RibA/ribD-fused protein</fullName>
    </submittedName>
</protein>
<evidence type="ECO:0000259" key="3">
    <source>
        <dbReference type="Pfam" id="PF08719"/>
    </source>
</evidence>
<proteinExistence type="predicted"/>
<sequence length="152" mass="17339">MATINFYSTQDEYGFLSNFAAYPFTLKGVTWCTSEHYFQAMKFANPTIQREIRICPSPMAAARAGRDRKKPLRKDWEKVKDSIMYDAVWAKFSQNPDIAERLLATGDQKLVEHTANDSYWGDGGDGSGRNMLGKILEKVRDRLSEEQGATWN</sequence>
<reference evidence="4 5" key="1">
    <citation type="journal article" date="2015" name="Genome Announc.">
        <title>Complete Genome Sequence of the Type Strain Corynebacterium mustelae DSM 45274, Isolated from Various Tissues of a Male Ferret with Lethal Sepsis.</title>
        <authorList>
            <person name="Ruckert C."/>
            <person name="Eimer J."/>
            <person name="Winkler A."/>
            <person name="Tauch A."/>
        </authorList>
    </citation>
    <scope>NUCLEOTIDE SEQUENCE [LARGE SCALE GENOMIC DNA]</scope>
    <source>
        <strain evidence="4 5">DSM 45274</strain>
    </source>
</reference>
<feature type="domain" description="NADAR" evidence="3">
    <location>
        <begin position="6"/>
        <end position="143"/>
    </location>
</feature>
<dbReference type="InterPro" id="IPR012816">
    <property type="entry name" value="NADAR"/>
</dbReference>
<gene>
    <name evidence="4" type="ORF">CMUST_09905</name>
</gene>
<evidence type="ECO:0000313" key="5">
    <source>
        <dbReference type="Proteomes" id="UP000035199"/>
    </source>
</evidence>
<dbReference type="AlphaFoldDB" id="A0A0G3H5B2"/>